<dbReference type="InterPro" id="IPR043502">
    <property type="entry name" value="DNA/RNA_pol_sf"/>
</dbReference>
<dbReference type="Proteomes" id="UP000796761">
    <property type="component" value="Unassembled WGS sequence"/>
</dbReference>
<dbReference type="PANTHER" id="PTHR33064:SF37">
    <property type="entry name" value="RIBONUCLEASE H"/>
    <property type="match status" value="1"/>
</dbReference>
<comment type="caution">
    <text evidence="4">The sequence shown here is derived from an EMBL/GenBank/DDBJ whole genome shotgun (WGS) entry which is preliminary data.</text>
</comment>
<dbReference type="InterPro" id="IPR043128">
    <property type="entry name" value="Rev_trsase/Diguanyl_cyclase"/>
</dbReference>
<dbReference type="EMBL" id="SWJQ01001307">
    <property type="protein sequence ID" value="TRZ08575.1"/>
    <property type="molecule type" value="Genomic_DNA"/>
</dbReference>
<dbReference type="Gene3D" id="3.10.10.10">
    <property type="entry name" value="HIV Type 1 Reverse Transcriptase, subunit A, domain 1"/>
    <property type="match status" value="1"/>
</dbReference>
<evidence type="ECO:0000259" key="3">
    <source>
        <dbReference type="PROSITE" id="PS50878"/>
    </source>
</evidence>
<proteinExistence type="inferred from homology"/>
<feature type="domain" description="Reverse transcriptase" evidence="3">
    <location>
        <begin position="1"/>
        <end position="226"/>
    </location>
</feature>
<comment type="similarity">
    <text evidence="1">Belongs to the beta type-B retroviral polymerase family. HERV class-II K(HML-2) pol subfamily.</text>
</comment>
<evidence type="ECO:0000313" key="4">
    <source>
        <dbReference type="EMBL" id="TRZ08575.1"/>
    </source>
</evidence>
<dbReference type="PROSITE" id="PS50878">
    <property type="entry name" value="RT_POL"/>
    <property type="match status" value="1"/>
</dbReference>
<name>A0A8K1FYV3_9PASS</name>
<keyword evidence="5" id="KW-1185">Reference proteome</keyword>
<dbReference type="Pfam" id="PF00078">
    <property type="entry name" value="RVT_1"/>
    <property type="match status" value="1"/>
</dbReference>
<dbReference type="GO" id="GO:0004523">
    <property type="term" value="F:RNA-DNA hybrid ribonuclease activity"/>
    <property type="evidence" value="ECO:0007669"/>
    <property type="project" value="UniProtKB-EC"/>
</dbReference>
<evidence type="ECO:0000313" key="5">
    <source>
        <dbReference type="Proteomes" id="UP000796761"/>
    </source>
</evidence>
<dbReference type="AlphaFoldDB" id="A0A8K1FYV3"/>
<reference evidence="4" key="1">
    <citation type="submission" date="2019-04" db="EMBL/GenBank/DDBJ databases">
        <title>Genome assembly of Zosterops borbonicus 15179.</title>
        <authorList>
            <person name="Leroy T."/>
            <person name="Anselmetti Y."/>
            <person name="Tilak M.-K."/>
            <person name="Nabholz B."/>
        </authorList>
    </citation>
    <scope>NUCLEOTIDE SEQUENCE</scope>
    <source>
        <strain evidence="4">HGM_15179</strain>
        <tissue evidence="4">Muscle</tissue>
    </source>
</reference>
<dbReference type="PANTHER" id="PTHR33064">
    <property type="entry name" value="POL PROTEIN"/>
    <property type="match status" value="1"/>
</dbReference>
<feature type="non-terminal residue" evidence="4">
    <location>
        <position position="444"/>
    </location>
</feature>
<accession>A0A8K1FYV3</accession>
<evidence type="ECO:0000256" key="1">
    <source>
        <dbReference type="ARBA" id="ARBA00010879"/>
    </source>
</evidence>
<gene>
    <name evidence="4" type="ORF">HGM15179_018533</name>
</gene>
<sequence>TLYPLSPKKLNKLMVNYKRETECYPADLWDITVVRQVNYKRETECYPADLWDITVVRQVKTTNLDFLDLKDAFFCIPIHEASQKFFAFEWESPRSGRKTQLTWTVLMQGFKNSPTLFGEQLTKDLESWKAPPEEERLLQYVDDLLIATKTKEACVAWTVSLLNFLGLQGYWLSKKVAQVMKQKVIYLVYEISAGQQTLGQSHKEAICHTPKPQTTKDLQTFLGMTGWCRLWIYNYGLLVKPLYALIANGGKDLQWTKEANWAYKQLKKALMSALALGLPDEILFLDRLGGKGPFGFALLRNPIRRFPPKFALNQDTRTDLLHFTLCRCSEAHSKPVSEGLALKVSKNSSRETDGLHLAFLPRGAPNKLLLDLGSVKKKGWIISRVQDSFYLRGSLLIVTALPPTGLGISRWVKSGPGTLRVVGGQGLLFLPVGMIDMVATRHAL</sequence>
<dbReference type="InterPro" id="IPR051320">
    <property type="entry name" value="Viral_Replic_Matur_Polypro"/>
</dbReference>
<dbReference type="Gene3D" id="3.30.70.270">
    <property type="match status" value="2"/>
</dbReference>
<dbReference type="OrthoDB" id="775972at2759"/>
<dbReference type="SUPFAM" id="SSF56672">
    <property type="entry name" value="DNA/RNA polymerases"/>
    <property type="match status" value="1"/>
</dbReference>
<dbReference type="EC" id="3.1.26.4" evidence="2"/>
<organism evidence="4 5">
    <name type="scientific">Zosterops borbonicus</name>
    <dbReference type="NCBI Taxonomy" id="364589"/>
    <lineage>
        <taxon>Eukaryota</taxon>
        <taxon>Metazoa</taxon>
        <taxon>Chordata</taxon>
        <taxon>Craniata</taxon>
        <taxon>Vertebrata</taxon>
        <taxon>Euteleostomi</taxon>
        <taxon>Archelosauria</taxon>
        <taxon>Archosauria</taxon>
        <taxon>Dinosauria</taxon>
        <taxon>Saurischia</taxon>
        <taxon>Theropoda</taxon>
        <taxon>Coelurosauria</taxon>
        <taxon>Aves</taxon>
        <taxon>Neognathae</taxon>
        <taxon>Neoaves</taxon>
        <taxon>Telluraves</taxon>
        <taxon>Australaves</taxon>
        <taxon>Passeriformes</taxon>
        <taxon>Sylvioidea</taxon>
        <taxon>Zosteropidae</taxon>
        <taxon>Zosterops</taxon>
    </lineage>
</organism>
<protein>
    <recommendedName>
        <fullName evidence="2">ribonuclease H</fullName>
        <ecNumber evidence="2">3.1.26.4</ecNumber>
    </recommendedName>
</protein>
<dbReference type="InterPro" id="IPR000477">
    <property type="entry name" value="RT_dom"/>
</dbReference>
<evidence type="ECO:0000256" key="2">
    <source>
        <dbReference type="ARBA" id="ARBA00012180"/>
    </source>
</evidence>